<keyword evidence="1" id="KW-0732">Signal</keyword>
<organism evidence="3 4">
    <name type="scientific">Phragmitibacter flavus</name>
    <dbReference type="NCBI Taxonomy" id="2576071"/>
    <lineage>
        <taxon>Bacteria</taxon>
        <taxon>Pseudomonadati</taxon>
        <taxon>Verrucomicrobiota</taxon>
        <taxon>Verrucomicrobiia</taxon>
        <taxon>Verrucomicrobiales</taxon>
        <taxon>Verrucomicrobiaceae</taxon>
        <taxon>Phragmitibacter</taxon>
    </lineage>
</organism>
<dbReference type="PANTHER" id="PTHR12110:SF41">
    <property type="entry name" value="INOSOSE DEHYDRATASE"/>
    <property type="match status" value="1"/>
</dbReference>
<dbReference type="Pfam" id="PF01261">
    <property type="entry name" value="AP_endonuc_2"/>
    <property type="match status" value="1"/>
</dbReference>
<dbReference type="Proteomes" id="UP000306196">
    <property type="component" value="Unassembled WGS sequence"/>
</dbReference>
<evidence type="ECO:0000313" key="3">
    <source>
        <dbReference type="EMBL" id="TLD71562.1"/>
    </source>
</evidence>
<comment type="caution">
    <text evidence="3">The sequence shown here is derived from an EMBL/GenBank/DDBJ whole genome shotgun (WGS) entry which is preliminary data.</text>
</comment>
<dbReference type="InterPro" id="IPR013022">
    <property type="entry name" value="Xyl_isomerase-like_TIM-brl"/>
</dbReference>
<feature type="domain" description="Xylose isomerase-like TIM barrel" evidence="2">
    <location>
        <begin position="54"/>
        <end position="281"/>
    </location>
</feature>
<sequence>MKTCTRFLSFFAAAVLAAGGLFAANQIPEEVKQGGFAVGPQAYSFNKFTAFEAVEKAAEAGAKVIEFYPGQKLSVEKPDKKLHHTMSDEDFAELQAKLTKHGVKAVNYGVVGGKDEAEWKQIFEFAKKLGLYAVTTEDVKNVDIIEKMVKEYDIKAGYHQHAKRLDRAYQLWDPNFVLSLVKDRDPRLGACGDTGHWATSGLVPLDCLKILKGRIISTHLKDRTEIGRQAKDQIYGEGICDVPAMLAELKAQGFDGNVSVEYENKWEDNVGDIKKCIEFVKAWGEKNQ</sequence>
<dbReference type="AlphaFoldDB" id="A0A5R8KGZ8"/>
<dbReference type="InterPro" id="IPR050312">
    <property type="entry name" value="IolE/XylAMocC-like"/>
</dbReference>
<keyword evidence="3" id="KW-0413">Isomerase</keyword>
<feature type="signal peptide" evidence="1">
    <location>
        <begin position="1"/>
        <end position="23"/>
    </location>
</feature>
<dbReference type="InterPro" id="IPR036237">
    <property type="entry name" value="Xyl_isomerase-like_sf"/>
</dbReference>
<evidence type="ECO:0000259" key="2">
    <source>
        <dbReference type="Pfam" id="PF01261"/>
    </source>
</evidence>
<accession>A0A5R8KGZ8</accession>
<dbReference type="EMBL" id="VAUV01000004">
    <property type="protein sequence ID" value="TLD71562.1"/>
    <property type="molecule type" value="Genomic_DNA"/>
</dbReference>
<dbReference type="OrthoDB" id="184424at2"/>
<reference evidence="3 4" key="1">
    <citation type="submission" date="2019-05" db="EMBL/GenBank/DDBJ databases">
        <title>Verrucobacter flavum gen. nov., sp. nov. a new member of the family Verrucomicrobiaceae.</title>
        <authorList>
            <person name="Szuroczki S."/>
            <person name="Abbaszade G."/>
            <person name="Szabo A."/>
            <person name="Felfoldi T."/>
            <person name="Schumann P."/>
            <person name="Boka K."/>
            <person name="Keki Z."/>
            <person name="Toumi M."/>
            <person name="Toth E."/>
        </authorList>
    </citation>
    <scope>NUCLEOTIDE SEQUENCE [LARGE SCALE GENOMIC DNA]</scope>
    <source>
        <strain evidence="3 4">MG-N-17</strain>
    </source>
</reference>
<protein>
    <submittedName>
        <fullName evidence="3">Sugar phosphate isomerase/epimerase</fullName>
    </submittedName>
</protein>
<dbReference type="RefSeq" id="WP_138085158.1">
    <property type="nucleotide sequence ID" value="NZ_VAUV01000004.1"/>
</dbReference>
<evidence type="ECO:0000256" key="1">
    <source>
        <dbReference type="SAM" id="SignalP"/>
    </source>
</evidence>
<feature type="chain" id="PRO_5024274603" evidence="1">
    <location>
        <begin position="24"/>
        <end position="288"/>
    </location>
</feature>
<dbReference type="PANTHER" id="PTHR12110">
    <property type="entry name" value="HYDROXYPYRUVATE ISOMERASE"/>
    <property type="match status" value="1"/>
</dbReference>
<evidence type="ECO:0000313" key="4">
    <source>
        <dbReference type="Proteomes" id="UP000306196"/>
    </source>
</evidence>
<keyword evidence="4" id="KW-1185">Reference proteome</keyword>
<name>A0A5R8KGZ8_9BACT</name>
<dbReference type="GO" id="GO:0016853">
    <property type="term" value="F:isomerase activity"/>
    <property type="evidence" value="ECO:0007669"/>
    <property type="project" value="UniProtKB-KW"/>
</dbReference>
<dbReference type="SUPFAM" id="SSF51658">
    <property type="entry name" value="Xylose isomerase-like"/>
    <property type="match status" value="1"/>
</dbReference>
<proteinExistence type="predicted"/>
<gene>
    <name evidence="3" type="ORF">FEM03_05305</name>
</gene>
<dbReference type="Gene3D" id="3.20.20.150">
    <property type="entry name" value="Divalent-metal-dependent TIM barrel enzymes"/>
    <property type="match status" value="1"/>
</dbReference>